<organism evidence="2 3">
    <name type="scientific">Desulfoluna spongiiphila</name>
    <dbReference type="NCBI Taxonomy" id="419481"/>
    <lineage>
        <taxon>Bacteria</taxon>
        <taxon>Pseudomonadati</taxon>
        <taxon>Thermodesulfobacteriota</taxon>
        <taxon>Desulfobacteria</taxon>
        <taxon>Desulfobacterales</taxon>
        <taxon>Desulfolunaceae</taxon>
        <taxon>Desulfoluna</taxon>
    </lineage>
</organism>
<evidence type="ECO:0000256" key="1">
    <source>
        <dbReference type="SAM" id="MobiDB-lite"/>
    </source>
</evidence>
<evidence type="ECO:0000313" key="3">
    <source>
        <dbReference type="Proteomes" id="UP000198870"/>
    </source>
</evidence>
<evidence type="ECO:0000313" key="2">
    <source>
        <dbReference type="EMBL" id="SCY89650.1"/>
    </source>
</evidence>
<name>A0A1G5JP62_9BACT</name>
<feature type="region of interest" description="Disordered" evidence="1">
    <location>
        <begin position="1"/>
        <end position="100"/>
    </location>
</feature>
<protein>
    <submittedName>
        <fullName evidence="2">Uncharacterized protein</fullName>
    </submittedName>
</protein>
<sequence length="100" mass="10367">MSPDLSPQPATTHRLPGSAPVSQRLSMGAHGPGDERLPADPSHSPSRIDHGSATSCNPGTERCPFPAVHRDRHAASPTSEGALALIGTRPTHFRPGAAAH</sequence>
<keyword evidence="3" id="KW-1185">Reference proteome</keyword>
<dbReference type="RefSeq" id="WP_139164124.1">
    <property type="nucleotide sequence ID" value="NZ_FMUX01000035.1"/>
</dbReference>
<dbReference type="EMBL" id="FMUX01000035">
    <property type="protein sequence ID" value="SCY89650.1"/>
    <property type="molecule type" value="Genomic_DNA"/>
</dbReference>
<gene>
    <name evidence="2" type="ORF">SAMN05216233_13520</name>
</gene>
<dbReference type="AlphaFoldDB" id="A0A1G5JP62"/>
<reference evidence="2 3" key="1">
    <citation type="submission" date="2016-10" db="EMBL/GenBank/DDBJ databases">
        <authorList>
            <person name="de Groot N.N."/>
        </authorList>
    </citation>
    <scope>NUCLEOTIDE SEQUENCE [LARGE SCALE GENOMIC DNA]</scope>
    <source>
        <strain evidence="2 3">AA1</strain>
    </source>
</reference>
<dbReference type="Proteomes" id="UP000198870">
    <property type="component" value="Unassembled WGS sequence"/>
</dbReference>
<accession>A0A1G5JP62</accession>
<proteinExistence type="predicted"/>